<evidence type="ECO:0000313" key="4">
    <source>
        <dbReference type="Proteomes" id="UP000199034"/>
    </source>
</evidence>
<dbReference type="InterPro" id="IPR050564">
    <property type="entry name" value="F420-G6PD/mer"/>
</dbReference>
<dbReference type="InterPro" id="IPR011251">
    <property type="entry name" value="Luciferase-like_dom"/>
</dbReference>
<dbReference type="EMBL" id="FMZM01000002">
    <property type="protein sequence ID" value="SDC49128.1"/>
    <property type="molecule type" value="Genomic_DNA"/>
</dbReference>
<dbReference type="AlphaFoldDB" id="A0A1G6M0Q3"/>
<dbReference type="GO" id="GO:0004497">
    <property type="term" value="F:monooxygenase activity"/>
    <property type="evidence" value="ECO:0007669"/>
    <property type="project" value="UniProtKB-KW"/>
</dbReference>
<feature type="domain" description="Luciferase-like" evidence="2">
    <location>
        <begin position="4"/>
        <end position="210"/>
    </location>
</feature>
<dbReference type="OrthoDB" id="7374740at2"/>
<evidence type="ECO:0000256" key="1">
    <source>
        <dbReference type="ARBA" id="ARBA00023002"/>
    </source>
</evidence>
<dbReference type="PANTHER" id="PTHR43244">
    <property type="match status" value="1"/>
</dbReference>
<dbReference type="Pfam" id="PF00296">
    <property type="entry name" value="Bac_luciferase"/>
    <property type="match status" value="1"/>
</dbReference>
<evidence type="ECO:0000313" key="3">
    <source>
        <dbReference type="EMBL" id="SDC49128.1"/>
    </source>
</evidence>
<sequence>MRVGLTLLTDQPWAEAAPRWRATEELGFDHAWTYDHLTWGGLPDSPWAGATPTLAAAAAITERIPLGTLVSAPNFRHPYLLFRDAQALEDVSGGRFLLGLGTGGDLDAQVLGGADLSVRERVDRFQEFVGVLEQLRDGDHVTTEGRWFSTADARTRPGLPRTPYLLAANGPRSLRFAAAHGSGWITTGPYAADSVDSWYAGLAESVHRFDDALAEVGRDPGTVPRYVLPDATPHLTGTGRFALSSVAFFEEVAGRVAELGFTDLVTHWPRRETAYVGDEAVLEAVAADVLPGLQAG</sequence>
<protein>
    <submittedName>
        <fullName evidence="3">Luciferase-like monooxygenase</fullName>
    </submittedName>
</protein>
<dbReference type="RefSeq" id="WP_090851921.1">
    <property type="nucleotide sequence ID" value="NZ_FMZM01000002.1"/>
</dbReference>
<dbReference type="Proteomes" id="UP000199034">
    <property type="component" value="Unassembled WGS sequence"/>
</dbReference>
<gene>
    <name evidence="3" type="ORF">SAMN05421872_102418</name>
</gene>
<dbReference type="SUPFAM" id="SSF51679">
    <property type="entry name" value="Bacterial luciferase-like"/>
    <property type="match status" value="1"/>
</dbReference>
<reference evidence="4" key="1">
    <citation type="submission" date="2016-10" db="EMBL/GenBank/DDBJ databases">
        <authorList>
            <person name="Varghese N."/>
            <person name="Submissions S."/>
        </authorList>
    </citation>
    <scope>NUCLEOTIDE SEQUENCE [LARGE SCALE GENOMIC DNA]</scope>
    <source>
        <strain evidence="4">CGMCC 4.6858</strain>
    </source>
</reference>
<dbReference type="GO" id="GO:0016705">
    <property type="term" value="F:oxidoreductase activity, acting on paired donors, with incorporation or reduction of molecular oxygen"/>
    <property type="evidence" value="ECO:0007669"/>
    <property type="project" value="InterPro"/>
</dbReference>
<dbReference type="STRING" id="1045774.SAMN05421872_102418"/>
<accession>A0A1G6M0Q3</accession>
<organism evidence="3 4">
    <name type="scientific">Nocardioides lianchengensis</name>
    <dbReference type="NCBI Taxonomy" id="1045774"/>
    <lineage>
        <taxon>Bacteria</taxon>
        <taxon>Bacillati</taxon>
        <taxon>Actinomycetota</taxon>
        <taxon>Actinomycetes</taxon>
        <taxon>Propionibacteriales</taxon>
        <taxon>Nocardioidaceae</taxon>
        <taxon>Nocardioides</taxon>
    </lineage>
</organism>
<proteinExistence type="predicted"/>
<dbReference type="InterPro" id="IPR036661">
    <property type="entry name" value="Luciferase-like_sf"/>
</dbReference>
<evidence type="ECO:0000259" key="2">
    <source>
        <dbReference type="Pfam" id="PF00296"/>
    </source>
</evidence>
<keyword evidence="1" id="KW-0560">Oxidoreductase</keyword>
<keyword evidence="4" id="KW-1185">Reference proteome</keyword>
<dbReference type="Gene3D" id="3.20.20.30">
    <property type="entry name" value="Luciferase-like domain"/>
    <property type="match status" value="1"/>
</dbReference>
<name>A0A1G6M0Q3_9ACTN</name>
<dbReference type="PANTHER" id="PTHR43244:SF1">
    <property type="entry name" value="5,10-METHYLENETETRAHYDROMETHANOPTERIN REDUCTASE"/>
    <property type="match status" value="1"/>
</dbReference>
<keyword evidence="3" id="KW-0503">Monooxygenase</keyword>